<dbReference type="Proteomes" id="UP000198534">
    <property type="component" value="Unassembled WGS sequence"/>
</dbReference>
<evidence type="ECO:0000256" key="7">
    <source>
        <dbReference type="ARBA" id="ARBA00022832"/>
    </source>
</evidence>
<evidence type="ECO:0000256" key="13">
    <source>
        <dbReference type="ARBA" id="ARBA00023160"/>
    </source>
</evidence>
<keyword evidence="9 15" id="KW-1133">Transmembrane helix</keyword>
<dbReference type="AlphaFoldDB" id="A0A1H3C2F4"/>
<evidence type="ECO:0000256" key="2">
    <source>
        <dbReference type="ARBA" id="ARBA00004477"/>
    </source>
</evidence>
<dbReference type="InterPro" id="IPR006694">
    <property type="entry name" value="Fatty_acid_hydroxylase"/>
</dbReference>
<evidence type="ECO:0000256" key="14">
    <source>
        <dbReference type="SAM" id="MobiDB-lite"/>
    </source>
</evidence>
<evidence type="ECO:0000256" key="5">
    <source>
        <dbReference type="ARBA" id="ARBA00022723"/>
    </source>
</evidence>
<feature type="transmembrane region" description="Helical" evidence="15">
    <location>
        <begin position="36"/>
        <end position="56"/>
    </location>
</feature>
<dbReference type="Pfam" id="PF04116">
    <property type="entry name" value="FA_hydroxylase"/>
    <property type="match status" value="1"/>
</dbReference>
<dbReference type="GO" id="GO:0006633">
    <property type="term" value="P:fatty acid biosynthetic process"/>
    <property type="evidence" value="ECO:0007669"/>
    <property type="project" value="UniProtKB-KW"/>
</dbReference>
<organism evidence="17 18">
    <name type="scientific">Marininema mesophilum</name>
    <dbReference type="NCBI Taxonomy" id="1048340"/>
    <lineage>
        <taxon>Bacteria</taxon>
        <taxon>Bacillati</taxon>
        <taxon>Bacillota</taxon>
        <taxon>Bacilli</taxon>
        <taxon>Bacillales</taxon>
        <taxon>Thermoactinomycetaceae</taxon>
        <taxon>Marininema</taxon>
    </lineage>
</organism>
<dbReference type="EMBL" id="FNNQ01000019">
    <property type="protein sequence ID" value="SDX48108.1"/>
    <property type="molecule type" value="Genomic_DNA"/>
</dbReference>
<evidence type="ECO:0000313" key="17">
    <source>
        <dbReference type="EMBL" id="SDX48108.1"/>
    </source>
</evidence>
<keyword evidence="12 15" id="KW-0472">Membrane</keyword>
<dbReference type="OrthoDB" id="9784228at2"/>
<keyword evidence="6" id="KW-0256">Endoplasmic reticulum</keyword>
<feature type="transmembrane region" description="Helical" evidence="15">
    <location>
        <begin position="91"/>
        <end position="111"/>
    </location>
</feature>
<evidence type="ECO:0000313" key="18">
    <source>
        <dbReference type="Proteomes" id="UP000198534"/>
    </source>
</evidence>
<feature type="transmembrane region" description="Helical" evidence="15">
    <location>
        <begin position="117"/>
        <end position="136"/>
    </location>
</feature>
<dbReference type="GO" id="GO:0005506">
    <property type="term" value="F:iron ion binding"/>
    <property type="evidence" value="ECO:0007669"/>
    <property type="project" value="InterPro"/>
</dbReference>
<evidence type="ECO:0000256" key="10">
    <source>
        <dbReference type="ARBA" id="ARBA00023002"/>
    </source>
</evidence>
<comment type="cofactor">
    <cofactor evidence="1">
        <name>Zn(2+)</name>
        <dbReference type="ChEBI" id="CHEBI:29105"/>
    </cofactor>
</comment>
<evidence type="ECO:0000259" key="16">
    <source>
        <dbReference type="Pfam" id="PF04116"/>
    </source>
</evidence>
<accession>A0A1H3C2F4</accession>
<evidence type="ECO:0000256" key="11">
    <source>
        <dbReference type="ARBA" id="ARBA00023098"/>
    </source>
</evidence>
<keyword evidence="18" id="KW-1185">Reference proteome</keyword>
<feature type="compositionally biased region" description="Basic and acidic residues" evidence="14">
    <location>
        <begin position="200"/>
        <end position="211"/>
    </location>
</feature>
<dbReference type="PANTHER" id="PTHR12863:SF1">
    <property type="entry name" value="FATTY ACID 2-HYDROXYLASE"/>
    <property type="match status" value="1"/>
</dbReference>
<feature type="transmembrane region" description="Helical" evidence="15">
    <location>
        <begin position="12"/>
        <end position="30"/>
    </location>
</feature>
<reference evidence="17 18" key="1">
    <citation type="submission" date="2016-10" db="EMBL/GenBank/DDBJ databases">
        <authorList>
            <person name="de Groot N.N."/>
        </authorList>
    </citation>
    <scope>NUCLEOTIDE SEQUENCE [LARGE SCALE GENOMIC DNA]</scope>
    <source>
        <strain evidence="17 18">DSM 45610</strain>
    </source>
</reference>
<name>A0A1H3C2F4_9BACL</name>
<evidence type="ECO:0000256" key="15">
    <source>
        <dbReference type="SAM" id="Phobius"/>
    </source>
</evidence>
<keyword evidence="4 15" id="KW-0812">Transmembrane</keyword>
<keyword evidence="8" id="KW-0862">Zinc</keyword>
<comment type="subcellular location">
    <subcellularLocation>
        <location evidence="2">Endoplasmic reticulum membrane</location>
        <topology evidence="2">Multi-pass membrane protein</topology>
    </subcellularLocation>
</comment>
<keyword evidence="13" id="KW-0275">Fatty acid biosynthesis</keyword>
<dbReference type="STRING" id="1048340.SAMN05444487_11931"/>
<evidence type="ECO:0000256" key="9">
    <source>
        <dbReference type="ARBA" id="ARBA00022989"/>
    </source>
</evidence>
<evidence type="ECO:0000256" key="12">
    <source>
        <dbReference type="ARBA" id="ARBA00023136"/>
    </source>
</evidence>
<keyword evidence="3" id="KW-0444">Lipid biosynthesis</keyword>
<protein>
    <submittedName>
        <fullName evidence="17">Fatty acid hydroxylase superfamily protein</fullName>
    </submittedName>
</protein>
<proteinExistence type="predicted"/>
<keyword evidence="5" id="KW-0479">Metal-binding</keyword>
<keyword evidence="7" id="KW-0276">Fatty acid metabolism</keyword>
<dbReference type="RefSeq" id="WP_091742720.1">
    <property type="nucleotide sequence ID" value="NZ_FNNQ01000019.1"/>
</dbReference>
<sequence>MKRQYYKEFFTFPDIVVMNTIMFVGLVVIIPSLSRGFVWVAIVAGMIGYAMSEYLIHRFLFHLKPPSNPNFLRLLKRLHYDHHVDPDDLKLLFLPIWYSIPLITLTSAIFYGVTRDGILTVAFSVGVVGYLLYYEWKHYIAHRPLKPWTPWGRYMKKMHLWHHFKNEKYWYGVTHPLLDKAMGTYPSEKETKRSTTVRNLEGDEKQKVVGR</sequence>
<keyword evidence="11" id="KW-0443">Lipid metabolism</keyword>
<dbReference type="GO" id="GO:0080132">
    <property type="term" value="F:fatty acid 2-hydroxylase activity"/>
    <property type="evidence" value="ECO:0007669"/>
    <property type="project" value="InterPro"/>
</dbReference>
<feature type="domain" description="Fatty acid hydroxylase" evidence="16">
    <location>
        <begin position="43"/>
        <end position="184"/>
    </location>
</feature>
<evidence type="ECO:0000256" key="3">
    <source>
        <dbReference type="ARBA" id="ARBA00022516"/>
    </source>
</evidence>
<evidence type="ECO:0000256" key="1">
    <source>
        <dbReference type="ARBA" id="ARBA00001947"/>
    </source>
</evidence>
<evidence type="ECO:0000256" key="8">
    <source>
        <dbReference type="ARBA" id="ARBA00022833"/>
    </source>
</evidence>
<feature type="region of interest" description="Disordered" evidence="14">
    <location>
        <begin position="189"/>
        <end position="211"/>
    </location>
</feature>
<dbReference type="GO" id="GO:0016020">
    <property type="term" value="C:membrane"/>
    <property type="evidence" value="ECO:0007669"/>
    <property type="project" value="InterPro"/>
</dbReference>
<dbReference type="PANTHER" id="PTHR12863">
    <property type="entry name" value="FATTY ACID HYDROXYLASE"/>
    <property type="match status" value="1"/>
</dbReference>
<gene>
    <name evidence="17" type="ORF">SAMN05444487_11931</name>
</gene>
<keyword evidence="10" id="KW-0560">Oxidoreductase</keyword>
<dbReference type="InterPro" id="IPR014430">
    <property type="entry name" value="Scs7"/>
</dbReference>
<evidence type="ECO:0000256" key="6">
    <source>
        <dbReference type="ARBA" id="ARBA00022824"/>
    </source>
</evidence>
<evidence type="ECO:0000256" key="4">
    <source>
        <dbReference type="ARBA" id="ARBA00022692"/>
    </source>
</evidence>